<dbReference type="InParanoid" id="A0A165GVC1"/>
<evidence type="ECO:0000313" key="3">
    <source>
        <dbReference type="Proteomes" id="UP000076632"/>
    </source>
</evidence>
<organism evidence="2 3">
    <name type="scientific">Xylona heveae (strain CBS 132557 / TC161)</name>
    <dbReference type="NCBI Taxonomy" id="1328760"/>
    <lineage>
        <taxon>Eukaryota</taxon>
        <taxon>Fungi</taxon>
        <taxon>Dikarya</taxon>
        <taxon>Ascomycota</taxon>
        <taxon>Pezizomycotina</taxon>
        <taxon>Xylonomycetes</taxon>
        <taxon>Xylonales</taxon>
        <taxon>Xylonaceae</taxon>
        <taxon>Xylona</taxon>
    </lineage>
</organism>
<dbReference type="EMBL" id="KV407458">
    <property type="protein sequence ID" value="KZF22640.1"/>
    <property type="molecule type" value="Genomic_DNA"/>
</dbReference>
<dbReference type="Proteomes" id="UP000076632">
    <property type="component" value="Unassembled WGS sequence"/>
</dbReference>
<protein>
    <submittedName>
        <fullName evidence="2">Uncharacterized protein</fullName>
    </submittedName>
</protein>
<feature type="region of interest" description="Disordered" evidence="1">
    <location>
        <begin position="145"/>
        <end position="191"/>
    </location>
</feature>
<keyword evidence="3" id="KW-1185">Reference proteome</keyword>
<evidence type="ECO:0000313" key="2">
    <source>
        <dbReference type="EMBL" id="KZF22640.1"/>
    </source>
</evidence>
<dbReference type="AlphaFoldDB" id="A0A165GVC1"/>
<feature type="compositionally biased region" description="Basic residues" evidence="1">
    <location>
        <begin position="147"/>
        <end position="156"/>
    </location>
</feature>
<gene>
    <name evidence="2" type="ORF">L228DRAFT_268029</name>
</gene>
<sequence length="226" mass="24743">MSWAQARFSVPARPPLPLLRDGLDAAEPSSALLATRRGLISQRTNKVGVLGWSRPVRSVLMDVRADPGSASVGCWARSQVGLLHRGGQHWVTRPPLARIARRSSRRIAISCCAGCSGYPRPAATFSGCATHLDAAMCKRGWQQYGRAHSKQRRRRGEGRVSASPSERETERDLCRSGAGLARPDDDHHSHGYSIRRQRWALAPSRSCLGQSDVNTLCAPRATGYRP</sequence>
<evidence type="ECO:0000256" key="1">
    <source>
        <dbReference type="SAM" id="MobiDB-lite"/>
    </source>
</evidence>
<proteinExistence type="predicted"/>
<feature type="compositionally biased region" description="Basic and acidic residues" evidence="1">
    <location>
        <begin position="165"/>
        <end position="174"/>
    </location>
</feature>
<dbReference type="GeneID" id="28900204"/>
<name>A0A165GVC1_XYLHT</name>
<reference evidence="2 3" key="1">
    <citation type="journal article" date="2016" name="Fungal Biol.">
        <title>The genome of Xylona heveae provides a window into fungal endophytism.</title>
        <authorList>
            <person name="Gazis R."/>
            <person name="Kuo A."/>
            <person name="Riley R."/>
            <person name="LaButti K."/>
            <person name="Lipzen A."/>
            <person name="Lin J."/>
            <person name="Amirebrahimi M."/>
            <person name="Hesse C.N."/>
            <person name="Spatafora J.W."/>
            <person name="Henrissat B."/>
            <person name="Hainaut M."/>
            <person name="Grigoriev I.V."/>
            <person name="Hibbett D.S."/>
        </authorList>
    </citation>
    <scope>NUCLEOTIDE SEQUENCE [LARGE SCALE GENOMIC DNA]</scope>
    <source>
        <strain evidence="2 3">TC161</strain>
    </source>
</reference>
<accession>A0A165GVC1</accession>
<dbReference type="RefSeq" id="XP_018188195.1">
    <property type="nucleotide sequence ID" value="XM_018335067.1"/>
</dbReference>